<dbReference type="PANTHER" id="PTHR10681:SF163">
    <property type="entry name" value="AT16346P-RELATED"/>
    <property type="match status" value="1"/>
</dbReference>
<keyword evidence="7 9" id="KW-0676">Redox-active center</keyword>
<keyword evidence="4 9" id="KW-0049">Antioxidant</keyword>
<proteinExistence type="inferred from homology"/>
<dbReference type="InterPro" id="IPR019479">
    <property type="entry name" value="Peroxiredoxin_C"/>
</dbReference>
<dbReference type="InterPro" id="IPR050217">
    <property type="entry name" value="Peroxiredoxin"/>
</dbReference>
<comment type="function">
    <text evidence="9">Thiol-specific peroxidase that catalyzes the reduction of hydrogen peroxide and organic hydroperoxides to water and alcohols, respectively.</text>
</comment>
<evidence type="ECO:0000256" key="1">
    <source>
        <dbReference type="ARBA" id="ARBA00009796"/>
    </source>
</evidence>
<keyword evidence="6" id="KW-1015">Disulfide bond</keyword>
<organism evidence="13 14">
    <name type="scientific">Parastrongyloides trichosuri</name>
    <name type="common">Possum-specific nematode worm</name>
    <dbReference type="NCBI Taxonomy" id="131310"/>
    <lineage>
        <taxon>Eukaryota</taxon>
        <taxon>Metazoa</taxon>
        <taxon>Ecdysozoa</taxon>
        <taxon>Nematoda</taxon>
        <taxon>Chromadorea</taxon>
        <taxon>Rhabditida</taxon>
        <taxon>Tylenchina</taxon>
        <taxon>Panagrolaimomorpha</taxon>
        <taxon>Strongyloidoidea</taxon>
        <taxon>Strongyloididae</taxon>
        <taxon>Parastrongyloides</taxon>
    </lineage>
</organism>
<name>A0A0N4ZSW6_PARTI</name>
<comment type="catalytic activity">
    <reaction evidence="8">
        <text>a hydroperoxide + [thioredoxin]-dithiol = an alcohol + [thioredoxin]-disulfide + H2O</text>
        <dbReference type="Rhea" id="RHEA:62620"/>
        <dbReference type="Rhea" id="RHEA-COMP:10698"/>
        <dbReference type="Rhea" id="RHEA-COMP:10700"/>
        <dbReference type="ChEBI" id="CHEBI:15377"/>
        <dbReference type="ChEBI" id="CHEBI:29950"/>
        <dbReference type="ChEBI" id="CHEBI:30879"/>
        <dbReference type="ChEBI" id="CHEBI:35924"/>
        <dbReference type="ChEBI" id="CHEBI:50058"/>
        <dbReference type="EC" id="1.11.1.24"/>
    </reaction>
</comment>
<evidence type="ECO:0000256" key="8">
    <source>
        <dbReference type="ARBA" id="ARBA00049091"/>
    </source>
</evidence>
<dbReference type="FunFam" id="3.40.30.10:FF:000003">
    <property type="entry name" value="Peroxiredoxin 1"/>
    <property type="match status" value="1"/>
</dbReference>
<evidence type="ECO:0000256" key="4">
    <source>
        <dbReference type="ARBA" id="ARBA00022862"/>
    </source>
</evidence>
<sequence length="209" mass="24242">MYREHSIYNMSKTIIGKQAPEFTLEGFFDNEFKTFSLDDYKGKYVVFFFYPNDFTFVCPTEIIAFSDRYKEFEEIDTVVLGCSCDSKYSHFAWISQSRKEGGLGQMNIPILSDFTKRVARDYGVLKEEEGSPFRGLFIIDRGGVLRQITINDTQVGRSVDEILRLVKAFQYTDVHGEVCPANWKPGDKTMKPSIQESKEYFEKKNNNEN</sequence>
<dbReference type="EC" id="1.11.1.24" evidence="2"/>
<evidence type="ECO:0000259" key="12">
    <source>
        <dbReference type="PROSITE" id="PS51352"/>
    </source>
</evidence>
<dbReference type="GO" id="GO:0045454">
    <property type="term" value="P:cell redox homeostasis"/>
    <property type="evidence" value="ECO:0007669"/>
    <property type="project" value="TreeGrafter"/>
</dbReference>
<dbReference type="InterPro" id="IPR024706">
    <property type="entry name" value="Peroxiredoxin_AhpC-typ"/>
</dbReference>
<dbReference type="PIRSF" id="PIRSF000239">
    <property type="entry name" value="AHPC"/>
    <property type="match status" value="1"/>
</dbReference>
<dbReference type="CDD" id="cd03015">
    <property type="entry name" value="PRX_Typ2cys"/>
    <property type="match status" value="1"/>
</dbReference>
<dbReference type="PROSITE" id="PS51352">
    <property type="entry name" value="THIOREDOXIN_2"/>
    <property type="match status" value="1"/>
</dbReference>
<evidence type="ECO:0000313" key="13">
    <source>
        <dbReference type="Proteomes" id="UP000038045"/>
    </source>
</evidence>
<feature type="domain" description="Thioredoxin" evidence="12">
    <location>
        <begin position="13"/>
        <end position="171"/>
    </location>
</feature>
<dbReference type="Pfam" id="PF10417">
    <property type="entry name" value="1-cysPrx_C"/>
    <property type="match status" value="1"/>
</dbReference>
<reference evidence="14" key="1">
    <citation type="submission" date="2017-02" db="UniProtKB">
        <authorList>
            <consortium name="WormBaseParasite"/>
        </authorList>
    </citation>
    <scope>IDENTIFICATION</scope>
</reference>
<dbReference type="STRING" id="131310.A0A0N4ZSW6"/>
<evidence type="ECO:0000256" key="9">
    <source>
        <dbReference type="PIRNR" id="PIRNR000239"/>
    </source>
</evidence>
<feature type="active site" description="Cysteine sulfenic acid (-SOH) intermediate; for peroxidase activity" evidence="10">
    <location>
        <position position="58"/>
    </location>
</feature>
<dbReference type="Gene3D" id="3.40.30.10">
    <property type="entry name" value="Glutaredoxin"/>
    <property type="match status" value="1"/>
</dbReference>
<feature type="region of interest" description="Disordered" evidence="11">
    <location>
        <begin position="185"/>
        <end position="209"/>
    </location>
</feature>
<evidence type="ECO:0000256" key="10">
    <source>
        <dbReference type="PIRSR" id="PIRSR000239-1"/>
    </source>
</evidence>
<dbReference type="AlphaFoldDB" id="A0A0N4ZSW6"/>
<dbReference type="PANTHER" id="PTHR10681">
    <property type="entry name" value="THIOREDOXIN PEROXIDASE"/>
    <property type="match status" value="1"/>
</dbReference>
<keyword evidence="3 9" id="KW-0575">Peroxidase</keyword>
<evidence type="ECO:0000256" key="7">
    <source>
        <dbReference type="ARBA" id="ARBA00023284"/>
    </source>
</evidence>
<keyword evidence="13" id="KW-1185">Reference proteome</keyword>
<dbReference type="WBParaSite" id="PTRK_0001159800.1">
    <property type="protein sequence ID" value="PTRK_0001159800.1"/>
    <property type="gene ID" value="PTRK_0001159800"/>
</dbReference>
<evidence type="ECO:0000256" key="2">
    <source>
        <dbReference type="ARBA" id="ARBA00013017"/>
    </source>
</evidence>
<dbReference type="GO" id="GO:0042744">
    <property type="term" value="P:hydrogen peroxide catabolic process"/>
    <property type="evidence" value="ECO:0007669"/>
    <property type="project" value="TreeGrafter"/>
</dbReference>
<dbReference type="GO" id="GO:0019430">
    <property type="term" value="P:removal of superoxide radicals"/>
    <property type="evidence" value="ECO:0007669"/>
    <property type="project" value="TreeGrafter"/>
</dbReference>
<protein>
    <recommendedName>
        <fullName evidence="2">thioredoxin-dependent peroxiredoxin</fullName>
        <ecNumber evidence="2">1.11.1.24</ecNumber>
    </recommendedName>
</protein>
<dbReference type="InterPro" id="IPR000866">
    <property type="entry name" value="AhpC/TSA"/>
</dbReference>
<dbReference type="InterPro" id="IPR036249">
    <property type="entry name" value="Thioredoxin-like_sf"/>
</dbReference>
<dbReference type="Pfam" id="PF00578">
    <property type="entry name" value="AhpC-TSA"/>
    <property type="match status" value="1"/>
</dbReference>
<evidence type="ECO:0000256" key="3">
    <source>
        <dbReference type="ARBA" id="ARBA00022559"/>
    </source>
</evidence>
<evidence type="ECO:0000313" key="14">
    <source>
        <dbReference type="WBParaSite" id="PTRK_0001159800.1"/>
    </source>
</evidence>
<evidence type="ECO:0000256" key="5">
    <source>
        <dbReference type="ARBA" id="ARBA00023002"/>
    </source>
</evidence>
<dbReference type="SUPFAM" id="SSF52833">
    <property type="entry name" value="Thioredoxin-like"/>
    <property type="match status" value="1"/>
</dbReference>
<dbReference type="InterPro" id="IPR013766">
    <property type="entry name" value="Thioredoxin_domain"/>
</dbReference>
<keyword evidence="5 9" id="KW-0560">Oxidoreductase</keyword>
<dbReference type="GO" id="GO:0005829">
    <property type="term" value="C:cytosol"/>
    <property type="evidence" value="ECO:0007669"/>
    <property type="project" value="TreeGrafter"/>
</dbReference>
<evidence type="ECO:0000256" key="6">
    <source>
        <dbReference type="ARBA" id="ARBA00023157"/>
    </source>
</evidence>
<comment type="similarity">
    <text evidence="1">Belongs to the peroxiredoxin family. AhpC/Prx1 subfamily.</text>
</comment>
<accession>A0A0N4ZSW6</accession>
<dbReference type="GO" id="GO:0008379">
    <property type="term" value="F:thioredoxin peroxidase activity"/>
    <property type="evidence" value="ECO:0007669"/>
    <property type="project" value="TreeGrafter"/>
</dbReference>
<evidence type="ECO:0000256" key="11">
    <source>
        <dbReference type="SAM" id="MobiDB-lite"/>
    </source>
</evidence>
<dbReference type="Proteomes" id="UP000038045">
    <property type="component" value="Unplaced"/>
</dbReference>